<dbReference type="Pfam" id="PF10604">
    <property type="entry name" value="Polyketide_cyc2"/>
    <property type="match status" value="1"/>
</dbReference>
<dbReference type="Gene3D" id="3.30.530.20">
    <property type="match status" value="1"/>
</dbReference>
<dbReference type="SUPFAM" id="SSF55961">
    <property type="entry name" value="Bet v1-like"/>
    <property type="match status" value="1"/>
</dbReference>
<name>A0A318RSD1_WILLI</name>
<protein>
    <submittedName>
        <fullName evidence="1">Polyketide cyclase/dehydrase/lipid transport protein</fullName>
    </submittedName>
</protein>
<evidence type="ECO:0000313" key="1">
    <source>
        <dbReference type="EMBL" id="PYE11912.1"/>
    </source>
</evidence>
<comment type="caution">
    <text evidence="1">The sequence shown here is derived from an EMBL/GenBank/DDBJ whole genome shotgun (WGS) entry which is preliminary data.</text>
</comment>
<reference evidence="1 2" key="1">
    <citation type="submission" date="2018-06" db="EMBL/GenBank/DDBJ databases">
        <title>Genomic Encyclopedia of Type Strains, Phase IV (KMG-IV): sequencing the most valuable type-strain genomes for metagenomic binning, comparative biology and taxonomic classification.</title>
        <authorList>
            <person name="Goeker M."/>
        </authorList>
    </citation>
    <scope>NUCLEOTIDE SEQUENCE [LARGE SCALE GENOMIC DNA]</scope>
    <source>
        <strain evidence="1 2">DSM 45521</strain>
    </source>
</reference>
<proteinExistence type="predicted"/>
<evidence type="ECO:0000313" key="2">
    <source>
        <dbReference type="Proteomes" id="UP000247591"/>
    </source>
</evidence>
<accession>A0A318RSD1</accession>
<dbReference type="EMBL" id="QJSP01000028">
    <property type="protein sequence ID" value="PYE11912.1"/>
    <property type="molecule type" value="Genomic_DNA"/>
</dbReference>
<dbReference type="InterPro" id="IPR019587">
    <property type="entry name" value="Polyketide_cyclase/dehydratase"/>
</dbReference>
<dbReference type="Proteomes" id="UP000247591">
    <property type="component" value="Unassembled WGS sequence"/>
</dbReference>
<dbReference type="AlphaFoldDB" id="A0A318RSD1"/>
<dbReference type="InterPro" id="IPR023393">
    <property type="entry name" value="START-like_dom_sf"/>
</dbReference>
<sequence>MAGVNVSVTSDLEPEKAWQMASDLSRFDEWMTIFAGWKSPVPDTIAEGTKVSSLIKVKGFRNTIHWEVTRYDEPRLLELSGSGRGGVKIAIALKVTPEGDGSVFDLDATLSGSVLNGPIGDLVARVIDSDVRKSVANLVALR</sequence>
<keyword evidence="2" id="KW-1185">Reference proteome</keyword>
<dbReference type="OrthoDB" id="3681637at2"/>
<dbReference type="RefSeq" id="WP_110472882.1">
    <property type="nucleotide sequence ID" value="NZ_QJSP01000028.1"/>
</dbReference>
<organism evidence="1 2">
    <name type="scientific">Williamsia limnetica</name>
    <dbReference type="NCBI Taxonomy" id="882452"/>
    <lineage>
        <taxon>Bacteria</taxon>
        <taxon>Bacillati</taxon>
        <taxon>Actinomycetota</taxon>
        <taxon>Actinomycetes</taxon>
        <taxon>Mycobacteriales</taxon>
        <taxon>Nocardiaceae</taxon>
        <taxon>Williamsia</taxon>
    </lineage>
</organism>
<gene>
    <name evidence="1" type="ORF">DFR67_12838</name>
</gene>